<feature type="transmembrane region" description="Helical" evidence="11">
    <location>
        <begin position="84"/>
        <end position="104"/>
    </location>
</feature>
<keyword evidence="7" id="KW-0406">Ion transport</keyword>
<feature type="transmembrane region" description="Helical" evidence="11">
    <location>
        <begin position="266"/>
        <end position="299"/>
    </location>
</feature>
<evidence type="ECO:0000313" key="14">
    <source>
        <dbReference type="EMBL" id="GBG63802.1"/>
    </source>
</evidence>
<evidence type="ECO:0000256" key="3">
    <source>
        <dbReference type="ARBA" id="ARBA00022538"/>
    </source>
</evidence>
<feature type="transmembrane region" description="Helical" evidence="11">
    <location>
        <begin position="344"/>
        <end position="364"/>
    </location>
</feature>
<keyword evidence="15" id="KW-1185">Reference proteome</keyword>
<dbReference type="Gene3D" id="1.20.1530.20">
    <property type="match status" value="1"/>
</dbReference>
<evidence type="ECO:0000256" key="9">
    <source>
        <dbReference type="ARBA" id="ARBA00038341"/>
    </source>
</evidence>
<dbReference type="GO" id="GO:0006813">
    <property type="term" value="P:potassium ion transport"/>
    <property type="evidence" value="ECO:0007669"/>
    <property type="project" value="UniProtKB-KW"/>
</dbReference>
<dbReference type="PANTHER" id="PTHR32468">
    <property type="entry name" value="CATION/H + ANTIPORTER"/>
    <property type="match status" value="1"/>
</dbReference>
<dbReference type="Pfam" id="PF23256">
    <property type="entry name" value="CHX17_2nd"/>
    <property type="match status" value="1"/>
</dbReference>
<feature type="transmembrane region" description="Helical" evidence="11">
    <location>
        <begin position="160"/>
        <end position="180"/>
    </location>
</feature>
<evidence type="ECO:0000256" key="10">
    <source>
        <dbReference type="SAM" id="MobiDB-lite"/>
    </source>
</evidence>
<feature type="transmembrane region" description="Helical" evidence="11">
    <location>
        <begin position="408"/>
        <end position="430"/>
    </location>
</feature>
<evidence type="ECO:0000256" key="8">
    <source>
        <dbReference type="ARBA" id="ARBA00023136"/>
    </source>
</evidence>
<accession>A0A388K176</accession>
<organism evidence="14 15">
    <name type="scientific">Chara braunii</name>
    <name type="common">Braun's stonewort</name>
    <dbReference type="NCBI Taxonomy" id="69332"/>
    <lineage>
        <taxon>Eukaryota</taxon>
        <taxon>Viridiplantae</taxon>
        <taxon>Streptophyta</taxon>
        <taxon>Charophyceae</taxon>
        <taxon>Charales</taxon>
        <taxon>Characeae</taxon>
        <taxon>Chara</taxon>
    </lineage>
</organism>
<evidence type="ECO:0000256" key="2">
    <source>
        <dbReference type="ARBA" id="ARBA00022448"/>
    </source>
</evidence>
<comment type="similarity">
    <text evidence="9">Belongs to the monovalent cation:proton antiporter 2 (CPA2) transporter (TC 2.A.37) family. CHX (TC 2.A.37.4) subfamily.</text>
</comment>
<dbReference type="OrthoDB" id="2687058at2759"/>
<comment type="caution">
    <text evidence="14">The sequence shown here is derived from an EMBL/GenBank/DDBJ whole genome shotgun (WGS) entry which is preliminary data.</text>
</comment>
<evidence type="ECO:0000256" key="6">
    <source>
        <dbReference type="ARBA" id="ARBA00022989"/>
    </source>
</evidence>
<dbReference type="InterPro" id="IPR038770">
    <property type="entry name" value="Na+/solute_symporter_sf"/>
</dbReference>
<dbReference type="PANTHER" id="PTHR32468:SF0">
    <property type="entry name" value="K(+)_H(+) ANTIPORTER 1"/>
    <property type="match status" value="1"/>
</dbReference>
<evidence type="ECO:0000256" key="11">
    <source>
        <dbReference type="SAM" id="Phobius"/>
    </source>
</evidence>
<feature type="transmembrane region" description="Helical" evidence="11">
    <location>
        <begin position="116"/>
        <end position="139"/>
    </location>
</feature>
<reference evidence="14 15" key="1">
    <citation type="journal article" date="2018" name="Cell">
        <title>The Chara Genome: Secondary Complexity and Implications for Plant Terrestrialization.</title>
        <authorList>
            <person name="Nishiyama T."/>
            <person name="Sakayama H."/>
            <person name="Vries J.D."/>
            <person name="Buschmann H."/>
            <person name="Saint-Marcoux D."/>
            <person name="Ullrich K.K."/>
            <person name="Haas F.B."/>
            <person name="Vanderstraeten L."/>
            <person name="Becker D."/>
            <person name="Lang D."/>
            <person name="Vosolsobe S."/>
            <person name="Rombauts S."/>
            <person name="Wilhelmsson P.K.I."/>
            <person name="Janitza P."/>
            <person name="Kern R."/>
            <person name="Heyl A."/>
            <person name="Rumpler F."/>
            <person name="Villalobos L.I.A.C."/>
            <person name="Clay J.M."/>
            <person name="Skokan R."/>
            <person name="Toyoda A."/>
            <person name="Suzuki Y."/>
            <person name="Kagoshima H."/>
            <person name="Schijlen E."/>
            <person name="Tajeshwar N."/>
            <person name="Catarino B."/>
            <person name="Hetherington A.J."/>
            <person name="Saltykova A."/>
            <person name="Bonnot C."/>
            <person name="Breuninger H."/>
            <person name="Symeonidi A."/>
            <person name="Radhakrishnan G.V."/>
            <person name="Van Nieuwerburgh F."/>
            <person name="Deforce D."/>
            <person name="Chang C."/>
            <person name="Karol K.G."/>
            <person name="Hedrich R."/>
            <person name="Ulvskov P."/>
            <person name="Glockner G."/>
            <person name="Delwiche C.F."/>
            <person name="Petrasek J."/>
            <person name="Van de Peer Y."/>
            <person name="Friml J."/>
            <person name="Beilby M."/>
            <person name="Dolan L."/>
            <person name="Kohara Y."/>
            <person name="Sugano S."/>
            <person name="Fujiyama A."/>
            <person name="Delaux P.-M."/>
            <person name="Quint M."/>
            <person name="TheiBen G."/>
            <person name="Hagemann M."/>
            <person name="Harholt J."/>
            <person name="Dunand C."/>
            <person name="Zachgo S."/>
            <person name="Langdale J."/>
            <person name="Maumus F."/>
            <person name="Straeten D.V.D."/>
            <person name="Gould S.B."/>
            <person name="Rensing S.A."/>
        </authorList>
    </citation>
    <scope>NUCLEOTIDE SEQUENCE [LARGE SCALE GENOMIC DNA]</scope>
    <source>
        <strain evidence="14 15">S276</strain>
    </source>
</reference>
<dbReference type="EMBL" id="BFEA01000043">
    <property type="protein sequence ID" value="GBG63802.1"/>
    <property type="molecule type" value="Genomic_DNA"/>
</dbReference>
<dbReference type="GO" id="GO:0015297">
    <property type="term" value="F:antiporter activity"/>
    <property type="evidence" value="ECO:0007669"/>
    <property type="project" value="InterPro"/>
</dbReference>
<keyword evidence="6 11" id="KW-1133">Transmembrane helix</keyword>
<feature type="transmembrane region" description="Helical" evidence="11">
    <location>
        <begin position="226"/>
        <end position="246"/>
    </location>
</feature>
<keyword evidence="2" id="KW-0813">Transport</keyword>
<gene>
    <name evidence="14" type="ORF">CBR_g39586</name>
</gene>
<feature type="transmembrane region" description="Helical" evidence="11">
    <location>
        <begin position="192"/>
        <end position="214"/>
    </location>
</feature>
<keyword evidence="3" id="KW-0633">Potassium transport</keyword>
<dbReference type="OMA" id="CIHGTGN"/>
<dbReference type="InterPro" id="IPR006153">
    <property type="entry name" value="Cation/H_exchanger_TM"/>
</dbReference>
<feature type="transmembrane region" description="Helical" evidence="11">
    <location>
        <begin position="20"/>
        <end position="40"/>
    </location>
</feature>
<evidence type="ECO:0000259" key="13">
    <source>
        <dbReference type="Pfam" id="PF23256"/>
    </source>
</evidence>
<feature type="region of interest" description="Disordered" evidence="10">
    <location>
        <begin position="829"/>
        <end position="851"/>
    </location>
</feature>
<dbReference type="InterPro" id="IPR050794">
    <property type="entry name" value="CPA2_transporter"/>
</dbReference>
<evidence type="ECO:0000259" key="12">
    <source>
        <dbReference type="Pfam" id="PF00999"/>
    </source>
</evidence>
<keyword evidence="8 11" id="KW-0472">Membrane</keyword>
<evidence type="ECO:0000256" key="1">
    <source>
        <dbReference type="ARBA" id="ARBA00004141"/>
    </source>
</evidence>
<keyword evidence="5" id="KW-0630">Potassium</keyword>
<evidence type="ECO:0000313" key="15">
    <source>
        <dbReference type="Proteomes" id="UP000265515"/>
    </source>
</evidence>
<dbReference type="GO" id="GO:1902600">
    <property type="term" value="P:proton transmembrane transport"/>
    <property type="evidence" value="ECO:0007669"/>
    <property type="project" value="InterPro"/>
</dbReference>
<protein>
    <submittedName>
        <fullName evidence="14">Cation/H(+) antiporter</fullName>
    </submittedName>
</protein>
<dbReference type="Pfam" id="PF00999">
    <property type="entry name" value="Na_H_Exchanger"/>
    <property type="match status" value="1"/>
</dbReference>
<feature type="domain" description="Cation/H+ exchanger transmembrane" evidence="12">
    <location>
        <begin position="34"/>
        <end position="428"/>
    </location>
</feature>
<dbReference type="Proteomes" id="UP000265515">
    <property type="component" value="Unassembled WGS sequence"/>
</dbReference>
<dbReference type="Gramene" id="GBG63802">
    <property type="protein sequence ID" value="GBG63802"/>
    <property type="gene ID" value="CBR_g39586"/>
</dbReference>
<proteinExistence type="inferred from homology"/>
<feature type="domain" description="Cation/H(+) antiporter central" evidence="13">
    <location>
        <begin position="491"/>
        <end position="618"/>
    </location>
</feature>
<name>A0A388K176_CHABU</name>
<evidence type="ECO:0000256" key="5">
    <source>
        <dbReference type="ARBA" id="ARBA00022958"/>
    </source>
</evidence>
<dbReference type="AlphaFoldDB" id="A0A388K176"/>
<evidence type="ECO:0000256" key="4">
    <source>
        <dbReference type="ARBA" id="ARBA00022692"/>
    </source>
</evidence>
<feature type="transmembrane region" description="Helical" evidence="11">
    <location>
        <begin position="320"/>
        <end position="338"/>
    </location>
</feature>
<sequence length="851" mass="92022">MAAGTVSDGILAKPHNSLEFSVPLFIMQLFVVVVVTRLLALSLSPLGQPRVIAEIAGGILLGPTALGRIDGFTRNLFHKDALKYLDLNANVGLIFFVFMVGLEIDLESLKTSGRPVIAISMAGLIFPFVSGVLVSFFLYNNDEVMSRTIDPDEKIRFVPFLVFMGVAMSITPLAVLARILTDCELLTTEVGVITMIAAAVDAVLAWILLALVIALANAHGNPLISLYYLLLSGAFGAAMFFVVRPLIKKVVDKVNTVDPTDFPEYLVAFCLIACLVSAFIADLVGIHIIFGALVFGLILPKDGNLAKSLTSRIKDFVSTLLLPLYFVSTGLKTQLSYISSAKLFGILILLILVAMVGKIGGVYIAARATKLSNRKALIIGVLMNVKGLVLLIVLNIGLERNVIGETLFTIMVVMALFTTFITSPLVTYLVKSGDAQEIATFGDCPADDTSDLRLLVCAHGLHNIPSFVHLSDLSKGCKKAQLHVYLLLLRLAEHPERSSSEASKEGKPVGKRKEMEGIDYVGSLFQTYGRLAKVIVKTETVISSTSKMHEDICSSALDKKASMIILPFHISRCRGTSAESAGADLARGFRHVNLQVLRHARCSVGVLIHRGLGESADMRSSETTYNVLLLLFGGQDDQRALVYASRMLELPNVNLRTVRFSSMQHSQWHSGSHWPWGRGDGPHPRKALEKEKEIAVEERRRSVAEEMAVHDNSVFEVLKNEISSLAGRKSAQLTVEEVQTDDVVQAAIAAASLEDLDLIVVGRGVRPAPIVASPSREDHLNPDDAEELGVIGGALVAADTVVKASILVIQQHDPELDIVGVSTDHSLASGELPSAAAQCEEGEGDKQRRQG</sequence>
<keyword evidence="4 11" id="KW-0812">Transmembrane</keyword>
<evidence type="ECO:0000256" key="7">
    <source>
        <dbReference type="ARBA" id="ARBA00023065"/>
    </source>
</evidence>
<feature type="transmembrane region" description="Helical" evidence="11">
    <location>
        <begin position="376"/>
        <end position="396"/>
    </location>
</feature>
<dbReference type="GO" id="GO:0016020">
    <property type="term" value="C:membrane"/>
    <property type="evidence" value="ECO:0007669"/>
    <property type="project" value="UniProtKB-SubCell"/>
</dbReference>
<comment type="subcellular location">
    <subcellularLocation>
        <location evidence="1">Membrane</location>
        <topology evidence="1">Multi-pass membrane protein</topology>
    </subcellularLocation>
</comment>
<dbReference type="InterPro" id="IPR057291">
    <property type="entry name" value="CHX17_2nd"/>
</dbReference>